<dbReference type="InterPro" id="IPR036894">
    <property type="entry name" value="YbaB-like_sf"/>
</dbReference>
<name>A0ABW5HLD3_9PSEU</name>
<dbReference type="InterPro" id="IPR004401">
    <property type="entry name" value="YbaB/EbfC"/>
</dbReference>
<dbReference type="RefSeq" id="WP_378312323.1">
    <property type="nucleotide sequence ID" value="NZ_JBHUKS010000033.1"/>
</dbReference>
<comment type="caution">
    <text evidence="1">The sequence shown here is derived from an EMBL/GenBank/DDBJ whole genome shotgun (WGS) entry which is preliminary data.</text>
</comment>
<dbReference type="Pfam" id="PF02575">
    <property type="entry name" value="YbaB_DNA_bd"/>
    <property type="match status" value="1"/>
</dbReference>
<evidence type="ECO:0000313" key="2">
    <source>
        <dbReference type="Proteomes" id="UP001597483"/>
    </source>
</evidence>
<accession>A0ABW5HLD3</accession>
<dbReference type="SUPFAM" id="SSF82607">
    <property type="entry name" value="YbaB-like"/>
    <property type="match status" value="1"/>
</dbReference>
<proteinExistence type="predicted"/>
<dbReference type="Gene3D" id="3.30.1310.10">
    <property type="entry name" value="Nucleoid-associated protein YbaB-like domain"/>
    <property type="match status" value="1"/>
</dbReference>
<dbReference type="EMBL" id="JBHUKS010000033">
    <property type="protein sequence ID" value="MFD2473664.1"/>
    <property type="molecule type" value="Genomic_DNA"/>
</dbReference>
<keyword evidence="2" id="KW-1185">Reference proteome</keyword>
<protein>
    <submittedName>
        <fullName evidence="1">YbaB/EbfC family nucleoid-associated protein</fullName>
    </submittedName>
</protein>
<organism evidence="1 2">
    <name type="scientific">Amycolatopsis silviterrae</name>
    <dbReference type="NCBI Taxonomy" id="1656914"/>
    <lineage>
        <taxon>Bacteria</taxon>
        <taxon>Bacillati</taxon>
        <taxon>Actinomycetota</taxon>
        <taxon>Actinomycetes</taxon>
        <taxon>Pseudonocardiales</taxon>
        <taxon>Pseudonocardiaceae</taxon>
        <taxon>Amycolatopsis</taxon>
    </lineage>
</organism>
<reference evidence="2" key="1">
    <citation type="journal article" date="2019" name="Int. J. Syst. Evol. Microbiol.">
        <title>The Global Catalogue of Microorganisms (GCM) 10K type strain sequencing project: providing services to taxonomists for standard genome sequencing and annotation.</title>
        <authorList>
            <consortium name="The Broad Institute Genomics Platform"/>
            <consortium name="The Broad Institute Genome Sequencing Center for Infectious Disease"/>
            <person name="Wu L."/>
            <person name="Ma J."/>
        </authorList>
    </citation>
    <scope>NUCLEOTIDE SEQUENCE [LARGE SCALE GENOMIC DNA]</scope>
    <source>
        <strain evidence="2">CGMCC 4.7641</strain>
    </source>
</reference>
<sequence length="117" mass="12682">MDLTAARIDEINRELGTLEGHAESRSGLVEAVVGVCHELRSLSIDPRVYRERDVEALAGDITEAMRAACAEVDRKAFAVGRVLLPDGADSATAALAYDPLLHELEKLIGKGPNESRW</sequence>
<evidence type="ECO:0000313" key="1">
    <source>
        <dbReference type="EMBL" id="MFD2473664.1"/>
    </source>
</evidence>
<dbReference type="Proteomes" id="UP001597483">
    <property type="component" value="Unassembled WGS sequence"/>
</dbReference>
<gene>
    <name evidence="1" type="ORF">ACFSVL_40120</name>
</gene>